<evidence type="ECO:0000256" key="1">
    <source>
        <dbReference type="ARBA" id="ARBA00022490"/>
    </source>
</evidence>
<dbReference type="GO" id="GO:0051775">
    <property type="term" value="P:response to redox state"/>
    <property type="evidence" value="ECO:0007669"/>
    <property type="project" value="InterPro"/>
</dbReference>
<comment type="caution">
    <text evidence="6">Lacks conserved residue(s) required for the propagation of feature annotation.</text>
</comment>
<proteinExistence type="inferred from homology"/>
<evidence type="ECO:0000256" key="3">
    <source>
        <dbReference type="ARBA" id="ARBA00023015"/>
    </source>
</evidence>
<comment type="function">
    <text evidence="6">Modulates transcription in response to changes in cellular NADH/NAD(+) redox state.</text>
</comment>
<dbReference type="NCBIfam" id="NF003994">
    <property type="entry name" value="PRK05472.2-3"/>
    <property type="match status" value="1"/>
</dbReference>
<dbReference type="NCBIfam" id="NF003995">
    <property type="entry name" value="PRK05472.2-4"/>
    <property type="match status" value="1"/>
</dbReference>
<feature type="binding site" evidence="6">
    <location>
        <begin position="97"/>
        <end position="102"/>
    </location>
    <ligand>
        <name>NAD(+)</name>
        <dbReference type="ChEBI" id="CHEBI:57540"/>
    </ligand>
</feature>
<gene>
    <name evidence="6" type="primary">rex</name>
    <name evidence="8" type="ORF">HMPREF0202_02333</name>
</gene>
<dbReference type="GO" id="GO:0003677">
    <property type="term" value="F:DNA binding"/>
    <property type="evidence" value="ECO:0007669"/>
    <property type="project" value="UniProtKB-UniRule"/>
</dbReference>
<name>U7V7K2_9FUSO</name>
<dbReference type="InterPro" id="IPR036388">
    <property type="entry name" value="WH-like_DNA-bd_sf"/>
</dbReference>
<organism evidence="8 9">
    <name type="scientific">Cetobacterium somerae ATCC BAA-474</name>
    <dbReference type="NCBI Taxonomy" id="1319815"/>
    <lineage>
        <taxon>Bacteria</taxon>
        <taxon>Fusobacteriati</taxon>
        <taxon>Fusobacteriota</taxon>
        <taxon>Fusobacteriia</taxon>
        <taxon>Fusobacteriales</taxon>
        <taxon>Fusobacteriaceae</taxon>
        <taxon>Cetobacterium</taxon>
    </lineage>
</organism>
<reference evidence="8 9" key="1">
    <citation type="submission" date="2013-08" db="EMBL/GenBank/DDBJ databases">
        <authorList>
            <person name="Weinstock G."/>
            <person name="Sodergren E."/>
            <person name="Wylie T."/>
            <person name="Fulton L."/>
            <person name="Fulton R."/>
            <person name="Fronick C."/>
            <person name="O'Laughlin M."/>
            <person name="Godfrey J."/>
            <person name="Miner T."/>
            <person name="Herter B."/>
            <person name="Appelbaum E."/>
            <person name="Cordes M."/>
            <person name="Lek S."/>
            <person name="Wollam A."/>
            <person name="Pepin K.H."/>
            <person name="Palsikar V.B."/>
            <person name="Mitreva M."/>
            <person name="Wilson R.K."/>
        </authorList>
    </citation>
    <scope>NUCLEOTIDE SEQUENCE [LARGE SCALE GENOMIC DNA]</scope>
    <source>
        <strain evidence="8 9">ATCC BAA-474</strain>
    </source>
</reference>
<dbReference type="InterPro" id="IPR009718">
    <property type="entry name" value="Rex_DNA-bd_C_dom"/>
</dbReference>
<keyword evidence="4 6" id="KW-0238">DNA-binding</keyword>
<dbReference type="SUPFAM" id="SSF46785">
    <property type="entry name" value="Winged helix' DNA-binding domain"/>
    <property type="match status" value="1"/>
</dbReference>
<keyword evidence="1 6" id="KW-0963">Cytoplasm</keyword>
<dbReference type="SUPFAM" id="SSF51735">
    <property type="entry name" value="NAD(P)-binding Rossmann-fold domains"/>
    <property type="match status" value="1"/>
</dbReference>
<evidence type="ECO:0000256" key="2">
    <source>
        <dbReference type="ARBA" id="ARBA00022491"/>
    </source>
</evidence>
<evidence type="ECO:0000313" key="9">
    <source>
        <dbReference type="Proteomes" id="UP000017081"/>
    </source>
</evidence>
<dbReference type="InterPro" id="IPR022876">
    <property type="entry name" value="Tscrpt_rep_Rex"/>
</dbReference>
<dbReference type="InterPro" id="IPR036291">
    <property type="entry name" value="NAD(P)-bd_dom_sf"/>
</dbReference>
<feature type="domain" description="CoA-binding" evidence="7">
    <location>
        <begin position="86"/>
        <end position="187"/>
    </location>
</feature>
<dbReference type="GO" id="GO:0005737">
    <property type="term" value="C:cytoplasm"/>
    <property type="evidence" value="ECO:0007669"/>
    <property type="project" value="UniProtKB-SubCell"/>
</dbReference>
<dbReference type="RefSeq" id="WP_023051865.1">
    <property type="nucleotide sequence ID" value="NZ_CP173065.2"/>
</dbReference>
<keyword evidence="5 6" id="KW-0804">Transcription</keyword>
<dbReference type="PANTHER" id="PTHR35786">
    <property type="entry name" value="REDOX-SENSING TRANSCRIPTIONAL REPRESSOR REX"/>
    <property type="match status" value="1"/>
</dbReference>
<evidence type="ECO:0000313" key="8">
    <source>
        <dbReference type="EMBL" id="ERT67647.1"/>
    </source>
</evidence>
<dbReference type="Gene3D" id="3.40.50.720">
    <property type="entry name" value="NAD(P)-binding Rossmann-like Domain"/>
    <property type="match status" value="1"/>
</dbReference>
<evidence type="ECO:0000256" key="5">
    <source>
        <dbReference type="ARBA" id="ARBA00023163"/>
    </source>
</evidence>
<dbReference type="eggNOG" id="COG2344">
    <property type="taxonomic scope" value="Bacteria"/>
</dbReference>
<dbReference type="STRING" id="1319815.HMPREF0202_02333"/>
<protein>
    <recommendedName>
        <fullName evidence="6">Redox-sensing transcriptional repressor Rex</fullName>
    </recommendedName>
</protein>
<dbReference type="HOGENOM" id="CLU_061534_1_0_0"/>
<dbReference type="Gene3D" id="1.10.10.10">
    <property type="entry name" value="Winged helix-like DNA-binding domain superfamily/Winged helix DNA-binding domain"/>
    <property type="match status" value="1"/>
</dbReference>
<keyword evidence="9" id="KW-1185">Reference proteome</keyword>
<keyword evidence="6" id="KW-0520">NAD</keyword>
<dbReference type="Pfam" id="PF02629">
    <property type="entry name" value="CoA_binding"/>
    <property type="match status" value="1"/>
</dbReference>
<comment type="caution">
    <text evidence="8">The sequence shown here is derived from an EMBL/GenBank/DDBJ whole genome shotgun (WGS) entry which is preliminary data.</text>
</comment>
<evidence type="ECO:0000256" key="6">
    <source>
        <dbReference type="HAMAP-Rule" id="MF_01131"/>
    </source>
</evidence>
<comment type="subcellular location">
    <subcellularLocation>
        <location evidence="6">Cytoplasm</location>
    </subcellularLocation>
</comment>
<dbReference type="NCBIfam" id="NF003996">
    <property type="entry name" value="PRK05472.2-5"/>
    <property type="match status" value="1"/>
</dbReference>
<evidence type="ECO:0000256" key="4">
    <source>
        <dbReference type="ARBA" id="ARBA00023125"/>
    </source>
</evidence>
<dbReference type="GO" id="GO:0003700">
    <property type="term" value="F:DNA-binding transcription factor activity"/>
    <property type="evidence" value="ECO:0007669"/>
    <property type="project" value="UniProtKB-UniRule"/>
</dbReference>
<dbReference type="Proteomes" id="UP000017081">
    <property type="component" value="Unassembled WGS sequence"/>
</dbReference>
<comment type="subunit">
    <text evidence="6">Homodimer.</text>
</comment>
<comment type="similarity">
    <text evidence="6">Belongs to the transcriptional regulatory Rex family.</text>
</comment>
<accession>U7V7K2</accession>
<dbReference type="AlphaFoldDB" id="U7V7K2"/>
<dbReference type="HAMAP" id="MF_01131">
    <property type="entry name" value="Rex"/>
    <property type="match status" value="1"/>
</dbReference>
<evidence type="ECO:0000259" key="7">
    <source>
        <dbReference type="SMART" id="SM00881"/>
    </source>
</evidence>
<dbReference type="Pfam" id="PF06971">
    <property type="entry name" value="Put_DNA-bind_N"/>
    <property type="match status" value="1"/>
</dbReference>
<dbReference type="InterPro" id="IPR003781">
    <property type="entry name" value="CoA-bd"/>
</dbReference>
<dbReference type="GO" id="GO:0045892">
    <property type="term" value="P:negative regulation of DNA-templated transcription"/>
    <property type="evidence" value="ECO:0007669"/>
    <property type="project" value="InterPro"/>
</dbReference>
<keyword evidence="2 6" id="KW-0678">Repressor</keyword>
<dbReference type="PANTHER" id="PTHR35786:SF1">
    <property type="entry name" value="REDOX-SENSING TRANSCRIPTIONAL REPRESSOR REX 1"/>
    <property type="match status" value="1"/>
</dbReference>
<dbReference type="EMBL" id="AXZF01000111">
    <property type="protein sequence ID" value="ERT67647.1"/>
    <property type="molecule type" value="Genomic_DNA"/>
</dbReference>
<dbReference type="SMART" id="SM00881">
    <property type="entry name" value="CoA_binding"/>
    <property type="match status" value="1"/>
</dbReference>
<keyword evidence="3 6" id="KW-0805">Transcription regulation</keyword>
<dbReference type="InterPro" id="IPR036390">
    <property type="entry name" value="WH_DNA-bd_sf"/>
</dbReference>
<sequence>MKTSEKREKISKKTIQRLTMYLKCLEKFSPDDYISSEEMGVLLGVTAAQIRKDFSNFIMDLDSCIGIRGKGYNVKCLYEMIEDILGINKQNNVIIVGAGKLGNAILLEGDIEKPRFNIVGIFDITKSRIGKEYKGIKISSVSDIPKIASEKKIDMAIITENKSIAQQVTDIVTQSGIKAILNMTSLEIKVPKDVVIEHIDLNRKLQELNYWKEKAE</sequence>